<dbReference type="EMBL" id="BMQD01000004">
    <property type="protein sequence ID" value="GGK58301.1"/>
    <property type="molecule type" value="Genomic_DNA"/>
</dbReference>
<evidence type="ECO:0000313" key="3">
    <source>
        <dbReference type="EMBL" id="GGK58301.1"/>
    </source>
</evidence>
<evidence type="ECO:0000256" key="2">
    <source>
        <dbReference type="SAM" id="Phobius"/>
    </source>
</evidence>
<reference evidence="3" key="2">
    <citation type="submission" date="2022-09" db="EMBL/GenBank/DDBJ databases">
        <authorList>
            <person name="Sun Q."/>
            <person name="Ohkuma M."/>
        </authorList>
    </citation>
    <scope>NUCLEOTIDE SEQUENCE</scope>
    <source>
        <strain evidence="3">JCM 3093</strain>
    </source>
</reference>
<reference evidence="3" key="1">
    <citation type="journal article" date="2014" name="Int. J. Syst. Evol. Microbiol.">
        <title>Complete genome sequence of Corynebacterium casei LMG S-19264T (=DSM 44701T), isolated from a smear-ripened cheese.</title>
        <authorList>
            <consortium name="US DOE Joint Genome Institute (JGI-PGF)"/>
            <person name="Walter F."/>
            <person name="Albersmeier A."/>
            <person name="Kalinowski J."/>
            <person name="Ruckert C."/>
        </authorList>
    </citation>
    <scope>NUCLEOTIDE SEQUENCE</scope>
    <source>
        <strain evidence="3">JCM 3093</strain>
    </source>
</reference>
<feature type="region of interest" description="Disordered" evidence="1">
    <location>
        <begin position="1"/>
        <end position="56"/>
    </location>
</feature>
<keyword evidence="2" id="KW-0812">Transmembrane</keyword>
<name>A0AA37BEB5_9ACTN</name>
<comment type="caution">
    <text evidence="3">The sequence shown here is derived from an EMBL/GenBank/DDBJ whole genome shotgun (WGS) entry which is preliminary data.</text>
</comment>
<feature type="transmembrane region" description="Helical" evidence="2">
    <location>
        <begin position="84"/>
        <end position="111"/>
    </location>
</feature>
<protein>
    <submittedName>
        <fullName evidence="3">Uncharacterized protein</fullName>
    </submittedName>
</protein>
<dbReference type="NCBIfam" id="NF041681">
    <property type="entry name" value="HGxxPAAW"/>
    <property type="match status" value="1"/>
</dbReference>
<evidence type="ECO:0000256" key="1">
    <source>
        <dbReference type="SAM" id="MobiDB-lite"/>
    </source>
</evidence>
<evidence type="ECO:0000313" key="4">
    <source>
        <dbReference type="Proteomes" id="UP000627984"/>
    </source>
</evidence>
<accession>A0AA37BEB5</accession>
<dbReference type="AlphaFoldDB" id="A0AA37BEB5"/>
<organism evidence="3 4">
    <name type="scientific">Planomonospora parontospora</name>
    <dbReference type="NCBI Taxonomy" id="58119"/>
    <lineage>
        <taxon>Bacteria</taxon>
        <taxon>Bacillati</taxon>
        <taxon>Actinomycetota</taxon>
        <taxon>Actinomycetes</taxon>
        <taxon>Streptosporangiales</taxon>
        <taxon>Streptosporangiaceae</taxon>
        <taxon>Planomonospora</taxon>
    </lineage>
</organism>
<feature type="transmembrane region" description="Helical" evidence="2">
    <location>
        <begin position="57"/>
        <end position="78"/>
    </location>
</feature>
<dbReference type="Proteomes" id="UP000627984">
    <property type="component" value="Unassembled WGS sequence"/>
</dbReference>
<sequence length="126" mass="12412">MTETAPGPAPETGHGSGHGSGHGRDGRGDRGGRDDHGGHSGHGDRGRGASGGHGGRASSWLAVTVSVLGFAIGGFGLTAGPDWFVFWLGAAVCALGGVLLLAFGAFGDVVVDAPRTRAGRQEGVLG</sequence>
<keyword evidence="2" id="KW-0472">Membrane</keyword>
<gene>
    <name evidence="3" type="ORF">GCM10010126_17350</name>
</gene>
<proteinExistence type="predicted"/>
<dbReference type="RefSeq" id="WP_239319703.1">
    <property type="nucleotide sequence ID" value="NZ_BMQD01000004.1"/>
</dbReference>
<keyword evidence="2" id="KW-1133">Transmembrane helix</keyword>
<feature type="compositionally biased region" description="Basic and acidic residues" evidence="1">
    <location>
        <begin position="22"/>
        <end position="47"/>
    </location>
</feature>